<dbReference type="RefSeq" id="WP_187423108.1">
    <property type="nucleotide sequence ID" value="NZ_CP060637.1"/>
</dbReference>
<keyword evidence="3 7" id="KW-0347">Helicase</keyword>
<dbReference type="GO" id="GO:0003677">
    <property type="term" value="F:DNA binding"/>
    <property type="evidence" value="ECO:0007669"/>
    <property type="project" value="InterPro"/>
</dbReference>
<dbReference type="SUPFAM" id="SSF52540">
    <property type="entry name" value="P-loop containing nucleoside triphosphate hydrolases"/>
    <property type="match status" value="2"/>
</dbReference>
<dbReference type="PROSITE" id="PS51194">
    <property type="entry name" value="HELICASE_CTER"/>
    <property type="match status" value="1"/>
</dbReference>
<reference evidence="7 8" key="1">
    <citation type="submission" date="2020-08" db="EMBL/GenBank/DDBJ databases">
        <authorList>
            <person name="Liu C."/>
            <person name="Sun Q."/>
        </authorList>
    </citation>
    <scope>NUCLEOTIDE SEQUENCE [LARGE SCALE GENOMIC DNA]</scope>
    <source>
        <strain evidence="7 8">NSJ-57</strain>
    </source>
</reference>
<dbReference type="PANTHER" id="PTHR45766:SF6">
    <property type="entry name" value="SWI_SNF-RELATED MATRIX-ASSOCIATED ACTIN-DEPENDENT REGULATOR OF CHROMATIN SUBFAMILY A-LIKE PROTEIN 1"/>
    <property type="match status" value="1"/>
</dbReference>
<dbReference type="PANTHER" id="PTHR45766">
    <property type="entry name" value="DNA ANNEALING HELICASE AND ENDONUCLEASE ZRANB3 FAMILY MEMBER"/>
    <property type="match status" value="1"/>
</dbReference>
<dbReference type="InterPro" id="IPR057342">
    <property type="entry name" value="DEXDc_RapA"/>
</dbReference>
<dbReference type="GO" id="GO:0016787">
    <property type="term" value="F:hydrolase activity"/>
    <property type="evidence" value="ECO:0007669"/>
    <property type="project" value="UniProtKB-KW"/>
</dbReference>
<dbReference type="CDD" id="cd10311">
    <property type="entry name" value="PLDc_N_DEXD_c"/>
    <property type="match status" value="1"/>
</dbReference>
<dbReference type="GO" id="GO:0004386">
    <property type="term" value="F:helicase activity"/>
    <property type="evidence" value="ECO:0007669"/>
    <property type="project" value="UniProtKB-KW"/>
</dbReference>
<dbReference type="Gene3D" id="3.40.50.10810">
    <property type="entry name" value="Tandem AAA-ATPase domain"/>
    <property type="match status" value="1"/>
</dbReference>
<evidence type="ECO:0000259" key="6">
    <source>
        <dbReference type="PROSITE" id="PS51194"/>
    </source>
</evidence>
<dbReference type="Proteomes" id="UP000515913">
    <property type="component" value="Chromosome"/>
</dbReference>
<dbReference type="CDD" id="cd18793">
    <property type="entry name" value="SF2_C_SNF"/>
    <property type="match status" value="1"/>
</dbReference>
<dbReference type="InterPro" id="IPR049730">
    <property type="entry name" value="SNF2/RAD54-like_C"/>
</dbReference>
<gene>
    <name evidence="7" type="ORF">H9Q81_02960</name>
</gene>
<dbReference type="SMART" id="SM00487">
    <property type="entry name" value="DEXDc"/>
    <property type="match status" value="1"/>
</dbReference>
<dbReference type="Pfam" id="PF00176">
    <property type="entry name" value="SNF2-rel_dom"/>
    <property type="match status" value="1"/>
</dbReference>
<evidence type="ECO:0000313" key="7">
    <source>
        <dbReference type="EMBL" id="QNM15813.1"/>
    </source>
</evidence>
<evidence type="ECO:0000256" key="3">
    <source>
        <dbReference type="ARBA" id="ARBA00022806"/>
    </source>
</evidence>
<dbReference type="InterPro" id="IPR027417">
    <property type="entry name" value="P-loop_NTPase"/>
</dbReference>
<keyword evidence="8" id="KW-1185">Reference proteome</keyword>
<dbReference type="Gene3D" id="3.40.50.300">
    <property type="entry name" value="P-loop containing nucleotide triphosphate hydrolases"/>
    <property type="match status" value="1"/>
</dbReference>
<dbReference type="Gene3D" id="3.30.870.10">
    <property type="entry name" value="Endonuclease Chain A"/>
    <property type="match status" value="1"/>
</dbReference>
<evidence type="ECO:0000256" key="2">
    <source>
        <dbReference type="ARBA" id="ARBA00022801"/>
    </source>
</evidence>
<feature type="domain" description="Helicase ATP-binding" evidence="5">
    <location>
        <begin position="261"/>
        <end position="423"/>
    </location>
</feature>
<dbReference type="KEGG" id="fho:H9Q81_02960"/>
<dbReference type="SMART" id="SM00490">
    <property type="entry name" value="HELICc"/>
    <property type="match status" value="1"/>
</dbReference>
<dbReference type="AlphaFoldDB" id="A0A7G9GYD1"/>
<evidence type="ECO:0000313" key="8">
    <source>
        <dbReference type="Proteomes" id="UP000515913"/>
    </source>
</evidence>
<proteinExistence type="predicted"/>
<accession>A0A7G9GYD1</accession>
<dbReference type="GO" id="GO:0031297">
    <property type="term" value="P:replication fork processing"/>
    <property type="evidence" value="ECO:0007669"/>
    <property type="project" value="TreeGrafter"/>
</dbReference>
<dbReference type="Pfam" id="PF00271">
    <property type="entry name" value="Helicase_C"/>
    <property type="match status" value="1"/>
</dbReference>
<evidence type="ECO:0000256" key="4">
    <source>
        <dbReference type="ARBA" id="ARBA00022840"/>
    </source>
</evidence>
<protein>
    <submittedName>
        <fullName evidence="7">DEAD/DEAH box helicase family protein</fullName>
    </submittedName>
</protein>
<feature type="domain" description="Helicase C-terminal" evidence="6">
    <location>
        <begin position="681"/>
        <end position="864"/>
    </location>
</feature>
<organism evidence="7 8">
    <name type="scientific">Fusobacterium hominis</name>
    <dbReference type="NCBI Taxonomy" id="2764326"/>
    <lineage>
        <taxon>Bacteria</taxon>
        <taxon>Fusobacteriati</taxon>
        <taxon>Fusobacteriota</taxon>
        <taxon>Fusobacteriia</taxon>
        <taxon>Fusobacteriales</taxon>
        <taxon>Fusobacteriaceae</taxon>
        <taxon>Fusobacterium</taxon>
    </lineage>
</organism>
<keyword evidence="4" id="KW-0067">ATP-binding</keyword>
<dbReference type="InterPro" id="IPR038718">
    <property type="entry name" value="SNF2-like_sf"/>
</dbReference>
<dbReference type="CDD" id="cd18011">
    <property type="entry name" value="DEXDc_RapA"/>
    <property type="match status" value="1"/>
</dbReference>
<keyword evidence="1" id="KW-0547">Nucleotide-binding</keyword>
<dbReference type="PROSITE" id="PS51192">
    <property type="entry name" value="HELICASE_ATP_BIND_1"/>
    <property type="match status" value="1"/>
</dbReference>
<dbReference type="InterPro" id="IPR000330">
    <property type="entry name" value="SNF2_N"/>
</dbReference>
<evidence type="ECO:0000259" key="5">
    <source>
        <dbReference type="PROSITE" id="PS51192"/>
    </source>
</evidence>
<dbReference type="GO" id="GO:0005524">
    <property type="term" value="F:ATP binding"/>
    <property type="evidence" value="ECO:0007669"/>
    <property type="project" value="InterPro"/>
</dbReference>
<dbReference type="EMBL" id="CP060637">
    <property type="protein sequence ID" value="QNM15813.1"/>
    <property type="molecule type" value="Genomic_DNA"/>
</dbReference>
<dbReference type="InterPro" id="IPR001650">
    <property type="entry name" value="Helicase_C-like"/>
</dbReference>
<dbReference type="GO" id="GO:0006281">
    <property type="term" value="P:DNA repair"/>
    <property type="evidence" value="ECO:0007669"/>
    <property type="project" value="TreeGrafter"/>
</dbReference>
<dbReference type="InterPro" id="IPR014001">
    <property type="entry name" value="Helicase_ATP-bd"/>
</dbReference>
<evidence type="ECO:0000256" key="1">
    <source>
        <dbReference type="ARBA" id="ARBA00022741"/>
    </source>
</evidence>
<sequence>MEMQILDNKTQGKVIDKLKDNIKTGTKLSIISAYFTIYAYEELKKELNKIDKLRLLFSEPTFIKNKKDINREFKLSGSYERGLAGDRYEMKLKNELKQSEIAKECANWIKEKVEVRAYDEEYPLPQKMYLMENKKEESSCIIGSSDFTAGGLGIVPSSKLDMNSFIKSSAYTQQMLAQFDMFWNDKEKAKDVKNSLLESLEVVYKENNPEFIYFVTLYNIFKDYLENLTEEDIVKTKTGFKESVVWNKLYNFQKDGVLGAIDKLEKYSGCIIADSVGLGKTFEALAVIKYYESRNDRVLVLCPKKLRENWLTYKGNRRDNILEKDRLNYDVLNHTDLSRYTGYSGEINLEKIYWENYDLIVIDESHNFRNNNNKKDDKETRYSRLLNQIIKKGIKTKVLMLSATPVNNRMNDLKNQIAFATEGNDSALSSFGLKSIEQTLRKAQMAFNKWNDLPEEKKKLENLLEMLEIDYFKLLDMLTIARSRKHIQKYYDTASIGKFPERLKPLNIKADIDSKNEFIPLSELNKLIRSLNLAIYSPIKYVLPSKVAEYSRKYDTNTGKSIFKQIDREQSLIHLMRINILKRMESSIYSFGLTVSKILQNIDIALKKLDNFEDIEGDFDIEELDIDDNRLDSVLIGSKKVKVLLKDIDQIRWRMELEGDKVILERVLKEAFKITVGRDQKLKELKNLIKEKVKNPLNAGNKKIIVFTAFADTAKYLYDNLATPALEELGLYSAVVTGSDNPKTNLKGIRIDFNNILTNFSPISKERFEKDKPEIDILIATDCISEGQNLQDCDYLINYDIHWNPVRIIQRFGRIDRIGSKNQVIQLVNFWPNMELDEYIHLESRVSGRMVMLDMSATGEENVIVDNDSMNDLEYRKQQLKQLQDQVVDLEDINGGISITDLTFNDFKMDLVNYMKNNKEILEKAPTGMYAIAKSNTDEAERGVIFCLKQVNEDIKPSEYNTLNPYFLVYVKEDGEVLLNFIQSKKILDIYKKVCIGEKELYPALIAEFNKETNNAKDMSKFTNFLERTVENIVGKEEEKGLDSLFSFDETVLNSSVQNMDDFELISFLVIK</sequence>
<name>A0A7G9GYD1_9FUSO</name>
<keyword evidence="2" id="KW-0378">Hydrolase</keyword>